<feature type="transmembrane region" description="Helical" evidence="5">
    <location>
        <begin position="367"/>
        <end position="390"/>
    </location>
</feature>
<sequence length="434" mass="47177">PALFSLRSHRLKIGLLLMFGLAASVCMRTNLNMAVVCMVNTSVYQVDPRAATSSPAAEECSRSEDHEASKEYKGALEWTAEMQVSLLTATFYGSLVTTALSGSIADRFGPTRILSGACLIYVIGTMATPLLAEHSYHAFFISRIIMGLAEGFVVPSIGSMAGRWFLPFERSTMAGIYTSGNQLGAASSSGISAALCASPLGWHAIFYLFGAAGSVWIVAWLVLASDSPSSNRFISDREAKFLETHVRRAEQSKSIPWRSMLTCKPMYTCLCCQFAYTFSNTLMQAFLPTYFRDELMIPLATNGLYTMIPFVVQMVMKSLSSIFADALKRKRILEPTAAAKVFQSTCALGITLSLVALAFLPTCEQPWIAAVCLACYGFFFSFGIPGYFTALMSIAPQYSGTMVSMSTVAATFANISCPMLTSLLMLLVSENIQK</sequence>
<comment type="caution">
    <text evidence="8">The sequence shown here is derived from an EMBL/GenBank/DDBJ whole genome shotgun (WGS) entry which is preliminary data.</text>
</comment>
<dbReference type="InterPro" id="IPR050382">
    <property type="entry name" value="MFS_Na/Anion_cotransporter"/>
</dbReference>
<dbReference type="InterPro" id="IPR011701">
    <property type="entry name" value="MFS"/>
</dbReference>
<dbReference type="Pfam" id="PF07690">
    <property type="entry name" value="MFS_1"/>
    <property type="match status" value="1"/>
</dbReference>
<feature type="transmembrane region" description="Helical" evidence="5">
    <location>
        <begin position="113"/>
        <end position="132"/>
    </location>
</feature>
<dbReference type="AlphaFoldDB" id="A0AAV5TGI9"/>
<proteinExistence type="predicted"/>
<evidence type="ECO:0000256" key="2">
    <source>
        <dbReference type="ARBA" id="ARBA00022692"/>
    </source>
</evidence>
<dbReference type="InterPro" id="IPR020846">
    <property type="entry name" value="MFS_dom"/>
</dbReference>
<dbReference type="GO" id="GO:0006820">
    <property type="term" value="P:monoatomic anion transport"/>
    <property type="evidence" value="ECO:0007669"/>
    <property type="project" value="TreeGrafter"/>
</dbReference>
<feature type="transmembrane region" description="Helical" evidence="5">
    <location>
        <begin position="144"/>
        <end position="166"/>
    </location>
</feature>
<keyword evidence="6" id="KW-0732">Signal</keyword>
<feature type="non-terminal residue" evidence="8">
    <location>
        <position position="434"/>
    </location>
</feature>
<name>A0AAV5TGI9_9BILA</name>
<evidence type="ECO:0000259" key="7">
    <source>
        <dbReference type="PROSITE" id="PS50850"/>
    </source>
</evidence>
<accession>A0AAV5TGI9</accession>
<evidence type="ECO:0000256" key="1">
    <source>
        <dbReference type="ARBA" id="ARBA00004141"/>
    </source>
</evidence>
<comment type="subcellular location">
    <subcellularLocation>
        <location evidence="1">Membrane</location>
        <topology evidence="1">Multi-pass membrane protein</topology>
    </subcellularLocation>
</comment>
<feature type="domain" description="Major facilitator superfamily (MFS) profile" evidence="7">
    <location>
        <begin position="18"/>
        <end position="434"/>
    </location>
</feature>
<dbReference type="PANTHER" id="PTHR11662:SF405">
    <property type="entry name" value="PROTEIN CBG12249"/>
    <property type="match status" value="1"/>
</dbReference>
<protein>
    <recommendedName>
        <fullName evidence="7">Major facilitator superfamily (MFS) profile domain-containing protein</fullName>
    </recommendedName>
</protein>
<reference evidence="8" key="1">
    <citation type="submission" date="2023-10" db="EMBL/GenBank/DDBJ databases">
        <title>Genome assembly of Pristionchus species.</title>
        <authorList>
            <person name="Yoshida K."/>
            <person name="Sommer R.J."/>
        </authorList>
    </citation>
    <scope>NUCLEOTIDE SEQUENCE</scope>
    <source>
        <strain evidence="8">RS0144</strain>
    </source>
</reference>
<keyword evidence="4 5" id="KW-0472">Membrane</keyword>
<evidence type="ECO:0000256" key="6">
    <source>
        <dbReference type="SAM" id="SignalP"/>
    </source>
</evidence>
<dbReference type="FunFam" id="1.20.1250.20:FF:000941">
    <property type="entry name" value="Uncharacterized protein"/>
    <property type="match status" value="1"/>
</dbReference>
<dbReference type="GO" id="GO:0022857">
    <property type="term" value="F:transmembrane transporter activity"/>
    <property type="evidence" value="ECO:0007669"/>
    <property type="project" value="InterPro"/>
</dbReference>
<feature type="chain" id="PRO_5043854056" description="Major facilitator superfamily (MFS) profile domain-containing protein" evidence="6">
    <location>
        <begin position="25"/>
        <end position="434"/>
    </location>
</feature>
<gene>
    <name evidence="8" type="ORF">PENTCL1PPCAC_15190</name>
</gene>
<dbReference type="GO" id="GO:0016020">
    <property type="term" value="C:membrane"/>
    <property type="evidence" value="ECO:0007669"/>
    <property type="project" value="UniProtKB-SubCell"/>
</dbReference>
<evidence type="ECO:0000313" key="8">
    <source>
        <dbReference type="EMBL" id="GMS93015.1"/>
    </source>
</evidence>
<dbReference type="Gene3D" id="1.20.1250.20">
    <property type="entry name" value="MFS general substrate transporter like domains"/>
    <property type="match status" value="2"/>
</dbReference>
<dbReference type="PROSITE" id="PS50850">
    <property type="entry name" value="MFS"/>
    <property type="match status" value="1"/>
</dbReference>
<keyword evidence="9" id="KW-1185">Reference proteome</keyword>
<evidence type="ECO:0000256" key="4">
    <source>
        <dbReference type="ARBA" id="ARBA00023136"/>
    </source>
</evidence>
<feature type="non-terminal residue" evidence="8">
    <location>
        <position position="1"/>
    </location>
</feature>
<feature type="transmembrane region" description="Helical" evidence="5">
    <location>
        <begin position="204"/>
        <end position="223"/>
    </location>
</feature>
<dbReference type="InterPro" id="IPR036259">
    <property type="entry name" value="MFS_trans_sf"/>
</dbReference>
<evidence type="ECO:0000256" key="5">
    <source>
        <dbReference type="SAM" id="Phobius"/>
    </source>
</evidence>
<evidence type="ECO:0000256" key="3">
    <source>
        <dbReference type="ARBA" id="ARBA00022989"/>
    </source>
</evidence>
<keyword evidence="2 5" id="KW-0812">Transmembrane</keyword>
<dbReference type="EMBL" id="BTSX01000004">
    <property type="protein sequence ID" value="GMS93015.1"/>
    <property type="molecule type" value="Genomic_DNA"/>
</dbReference>
<feature type="signal peptide" evidence="6">
    <location>
        <begin position="1"/>
        <end position="24"/>
    </location>
</feature>
<dbReference type="Proteomes" id="UP001432027">
    <property type="component" value="Unassembled WGS sequence"/>
</dbReference>
<evidence type="ECO:0000313" key="9">
    <source>
        <dbReference type="Proteomes" id="UP001432027"/>
    </source>
</evidence>
<feature type="transmembrane region" description="Helical" evidence="5">
    <location>
        <begin position="339"/>
        <end position="361"/>
    </location>
</feature>
<organism evidence="8 9">
    <name type="scientific">Pristionchus entomophagus</name>
    <dbReference type="NCBI Taxonomy" id="358040"/>
    <lineage>
        <taxon>Eukaryota</taxon>
        <taxon>Metazoa</taxon>
        <taxon>Ecdysozoa</taxon>
        <taxon>Nematoda</taxon>
        <taxon>Chromadorea</taxon>
        <taxon>Rhabditida</taxon>
        <taxon>Rhabditina</taxon>
        <taxon>Diplogasteromorpha</taxon>
        <taxon>Diplogasteroidea</taxon>
        <taxon>Neodiplogasteridae</taxon>
        <taxon>Pristionchus</taxon>
    </lineage>
</organism>
<dbReference type="SUPFAM" id="SSF103473">
    <property type="entry name" value="MFS general substrate transporter"/>
    <property type="match status" value="1"/>
</dbReference>
<keyword evidence="3 5" id="KW-1133">Transmembrane helix</keyword>
<feature type="transmembrane region" description="Helical" evidence="5">
    <location>
        <begin position="402"/>
        <end position="428"/>
    </location>
</feature>
<dbReference type="FunFam" id="1.20.1250.20:FF:000355">
    <property type="entry name" value="SLC (SoLute Carrier) homolog"/>
    <property type="match status" value="1"/>
</dbReference>
<dbReference type="PANTHER" id="PTHR11662">
    <property type="entry name" value="SOLUTE CARRIER FAMILY 17"/>
    <property type="match status" value="1"/>
</dbReference>